<evidence type="ECO:0000256" key="6">
    <source>
        <dbReference type="ARBA" id="ARBA00022833"/>
    </source>
</evidence>
<dbReference type="GO" id="GO:0003697">
    <property type="term" value="F:single-stranded DNA binding"/>
    <property type="evidence" value="ECO:0007669"/>
    <property type="project" value="UniProtKB-ARBA"/>
</dbReference>
<protein>
    <recommendedName>
        <fullName evidence="9">Replication protein A subunit</fullName>
    </recommendedName>
</protein>
<feature type="region of interest" description="Disordered" evidence="10">
    <location>
        <begin position="115"/>
        <end position="165"/>
    </location>
</feature>
<dbReference type="FunFam" id="2.40.50.140:FF:000064">
    <property type="entry name" value="Replication protein A subunit"/>
    <property type="match status" value="1"/>
</dbReference>
<sequence length="959" mass="107208">MAAEAERDITRGAIRDIFEKGPEAVGEPILQCVQIKHMDSKAGEERYRIVLSDMDNFIQSMLSQHINHVITSSTLKKGSIIRLKSYNPQVIKERKIFVVLDLDVLTEYGEMEKLGSPAGLETNNPAPKVEPKTEQPADIGGNSFYGNKPPVKREPQSTLPSRSAPPAGLAQLYPIEALSPYTHKWTIKARCVHKSDIKTWHNKNGEGKLFSVNLLDESGEIRATGFKEQCDLLYDQFREGGVYYISNCSVKLAKKQFSNVNNDYELTFQNDSVVEPADDPDSVPQVRYNFTNIGDLQTVEPNTTIDTIGVLKDVGEVSEIISKTTSKPYQKRELTIVDDSMHSVRLTIWGPTAQNFDASPESVVAFKGVKVSDFGGRSLSLLSSGSMNVNPDIDEAHKLKGWYDAQGRNDQFMSHQQSSTGASRARKYKTIAQVNDENIGMSDQAEYFNLKATIVYVRHENFAYPACASEGCNKKVVEINPGEWRCEKCDITHPRPEYRYIMSCNVSDHTGQLWLSCFDDSGKIIMGKPANELYEMRENEENLSNFEQSFVDATCKTFVFNVKAKMDTFQDQQRVRYQVSSARELNFSAECASLIETLKQYQIGESDSLLSLSQVHDHRVAEMETLHAPARTVTPAYEDFSGIDMTAFSNPYDALIAASKDDPKQIQSRYSTHRESRNAAQELKLLAPDFSGVMIDPILLRLEDPSIEPGFVDTRNCLVFWARPSEKVKSLVMECQEKLKDAVSNLWLMPPTSLHMTALELTHSRTPSEIDALIAQVSPAIPSLTDYPSSSPHHRARLVKPLLGFDASAIALSFVPAAAGEGLVDGRDAGGRERKAEEDAYTYHHLRRDLFGKVTEAGLKVDSRYVVPSAHLTVARFIREEDFWVEGEKGVVDGAKVQRLVARIEEVNEWLQKEFWPKEDGGIKEGGEWVVGEGKGLDCRRGALWYGSGGETIRLGEGF</sequence>
<dbReference type="GO" id="GO:0000781">
    <property type="term" value="C:chromosome, telomeric region"/>
    <property type="evidence" value="ECO:0007669"/>
    <property type="project" value="UniProtKB-ARBA"/>
</dbReference>
<evidence type="ECO:0000256" key="2">
    <source>
        <dbReference type="ARBA" id="ARBA00005690"/>
    </source>
</evidence>
<dbReference type="Gene3D" id="2.40.50.140">
    <property type="entry name" value="Nucleic acid-binding proteins"/>
    <property type="match status" value="4"/>
</dbReference>
<feature type="domain" description="Replication protein A OB" evidence="14">
    <location>
        <begin position="293"/>
        <end position="390"/>
    </location>
</feature>
<evidence type="ECO:0000313" key="16">
    <source>
        <dbReference type="Proteomes" id="UP000572817"/>
    </source>
</evidence>
<dbReference type="SUPFAM" id="SSF55144">
    <property type="entry name" value="LigT-like"/>
    <property type="match status" value="1"/>
</dbReference>
<dbReference type="Pfam" id="PF08646">
    <property type="entry name" value="Rep_fac-A_C"/>
    <property type="match status" value="1"/>
</dbReference>
<accession>A0A8H4J5Z9</accession>
<dbReference type="PANTHER" id="PTHR47165">
    <property type="entry name" value="OS03G0429900 PROTEIN"/>
    <property type="match status" value="1"/>
</dbReference>
<keyword evidence="7 9" id="KW-0238">DNA-binding</keyword>
<dbReference type="CDD" id="cd04475">
    <property type="entry name" value="RPA1_DBD_B"/>
    <property type="match status" value="1"/>
</dbReference>
<reference evidence="15" key="1">
    <citation type="submission" date="2020-04" db="EMBL/GenBank/DDBJ databases">
        <title>Genome Assembly and Annotation of Botryosphaeria dothidea sdau 11-99, a Latent Pathogen of Apple Fruit Ring Rot in China.</title>
        <authorList>
            <person name="Yu C."/>
            <person name="Diao Y."/>
            <person name="Lu Q."/>
            <person name="Zhao J."/>
            <person name="Cui S."/>
            <person name="Peng C."/>
            <person name="He B."/>
            <person name="Liu H."/>
        </authorList>
    </citation>
    <scope>NUCLEOTIDE SEQUENCE [LARGE SCALE GENOMIC DNA]</scope>
    <source>
        <strain evidence="15">Sdau11-99</strain>
    </source>
</reference>
<dbReference type="InterPro" id="IPR047192">
    <property type="entry name" value="Euk_RPA1_DBD_C"/>
</dbReference>
<dbReference type="FunFam" id="2.40.50.140:FF:000117">
    <property type="entry name" value="Replication protein A subunit"/>
    <property type="match status" value="1"/>
</dbReference>
<evidence type="ECO:0000256" key="4">
    <source>
        <dbReference type="ARBA" id="ARBA00022723"/>
    </source>
</evidence>
<feature type="domain" description="Replication factor-A protein 1 N-terminal" evidence="12">
    <location>
        <begin position="9"/>
        <end position="106"/>
    </location>
</feature>
<evidence type="ECO:0000259" key="13">
    <source>
        <dbReference type="Pfam" id="PF08646"/>
    </source>
</evidence>
<dbReference type="InterPro" id="IPR009097">
    <property type="entry name" value="Cyclic_Pdiesterase"/>
</dbReference>
<proteinExistence type="inferred from homology"/>
<dbReference type="InterPro" id="IPR013955">
    <property type="entry name" value="Rep_factor-A_C"/>
</dbReference>
<feature type="domain" description="Replication factor A C-terminal" evidence="13">
    <location>
        <begin position="447"/>
        <end position="594"/>
    </location>
</feature>
<evidence type="ECO:0000313" key="15">
    <source>
        <dbReference type="EMBL" id="KAF4311493.1"/>
    </source>
</evidence>
<dbReference type="PANTHER" id="PTHR47165:SF4">
    <property type="entry name" value="OS03G0429900 PROTEIN"/>
    <property type="match status" value="1"/>
</dbReference>
<dbReference type="InterPro" id="IPR031657">
    <property type="entry name" value="REPA_OB_2"/>
</dbReference>
<dbReference type="GO" id="GO:0007004">
    <property type="term" value="P:telomere maintenance via telomerase"/>
    <property type="evidence" value="ECO:0007669"/>
    <property type="project" value="UniProtKB-ARBA"/>
</dbReference>
<keyword evidence="3 9" id="KW-0235">DNA replication</keyword>
<feature type="domain" description="Replication protein A 70 kDa DNA-binding subunit B/D first OB fold" evidence="11">
    <location>
        <begin position="174"/>
        <end position="276"/>
    </location>
</feature>
<evidence type="ECO:0000259" key="12">
    <source>
        <dbReference type="Pfam" id="PF04057"/>
    </source>
</evidence>
<dbReference type="CDD" id="cd04476">
    <property type="entry name" value="RPA1_DBD_C"/>
    <property type="match status" value="1"/>
</dbReference>
<name>A0A8H4J5Z9_9PEZI</name>
<evidence type="ECO:0000259" key="11">
    <source>
        <dbReference type="Pfam" id="PF02721"/>
    </source>
</evidence>
<keyword evidence="16" id="KW-1185">Reference proteome</keyword>
<evidence type="ECO:0000256" key="8">
    <source>
        <dbReference type="ARBA" id="ARBA00023242"/>
    </source>
</evidence>
<keyword evidence="5 9" id="KW-0863">Zinc-finger</keyword>
<dbReference type="Proteomes" id="UP000572817">
    <property type="component" value="Unassembled WGS sequence"/>
</dbReference>
<dbReference type="NCBIfam" id="TIGR00617">
    <property type="entry name" value="rpa1"/>
    <property type="match status" value="1"/>
</dbReference>
<dbReference type="GO" id="GO:0008270">
    <property type="term" value="F:zinc ion binding"/>
    <property type="evidence" value="ECO:0007669"/>
    <property type="project" value="UniProtKB-KW"/>
</dbReference>
<comment type="caution">
    <text evidence="15">The sequence shown here is derived from an EMBL/GenBank/DDBJ whole genome shotgun (WGS) entry which is preliminary data.</text>
</comment>
<dbReference type="EMBL" id="WWBZ02000009">
    <property type="protein sequence ID" value="KAF4311493.1"/>
    <property type="molecule type" value="Genomic_DNA"/>
</dbReference>
<keyword evidence="6 9" id="KW-0862">Zinc</keyword>
<dbReference type="OrthoDB" id="1751331at2759"/>
<dbReference type="Pfam" id="PF02721">
    <property type="entry name" value="DUF223"/>
    <property type="match status" value="1"/>
</dbReference>
<keyword evidence="4 9" id="KW-0479">Metal-binding</keyword>
<comment type="similarity">
    <text evidence="2 9">Belongs to the replication factor A protein 1 family.</text>
</comment>
<dbReference type="GO" id="GO:0006310">
    <property type="term" value="P:DNA recombination"/>
    <property type="evidence" value="ECO:0007669"/>
    <property type="project" value="InterPro"/>
</dbReference>
<dbReference type="FunFam" id="2.40.50.140:FF:000041">
    <property type="entry name" value="Replication protein A subunit"/>
    <property type="match status" value="1"/>
</dbReference>
<comment type="function">
    <text evidence="9">As part of the replication protein A (RPA/RP-A), a single-stranded DNA-binding heterotrimeric complex, may play an essential role in DNA replication, recombination and repair. Binds and stabilizes single-stranded DNA intermediates, preventing complementary DNA reannealing and recruiting different proteins involved in DNA metabolism.</text>
</comment>
<dbReference type="Pfam" id="PF16900">
    <property type="entry name" value="REPA_OB_2"/>
    <property type="match status" value="1"/>
</dbReference>
<comment type="subunit">
    <text evidence="9">Component of the heterotrimeric canonical replication protein A complex (RPA).</text>
</comment>
<dbReference type="GO" id="GO:0006260">
    <property type="term" value="P:DNA replication"/>
    <property type="evidence" value="ECO:0007669"/>
    <property type="project" value="UniProtKB-KW"/>
</dbReference>
<keyword evidence="8 9" id="KW-0539">Nucleus</keyword>
<evidence type="ECO:0000256" key="1">
    <source>
        <dbReference type="ARBA" id="ARBA00004123"/>
    </source>
</evidence>
<evidence type="ECO:0000256" key="7">
    <source>
        <dbReference type="ARBA" id="ARBA00023125"/>
    </source>
</evidence>
<comment type="subcellular location">
    <subcellularLocation>
        <location evidence="1 9">Nucleus</location>
    </subcellularLocation>
</comment>
<gene>
    <name evidence="15" type="ORF">GTA08_BOTSDO12754</name>
</gene>
<dbReference type="GO" id="GO:0005662">
    <property type="term" value="C:DNA replication factor A complex"/>
    <property type="evidence" value="ECO:0007669"/>
    <property type="project" value="UniProtKB-ARBA"/>
</dbReference>
<evidence type="ECO:0000256" key="3">
    <source>
        <dbReference type="ARBA" id="ARBA00022705"/>
    </source>
</evidence>
<dbReference type="InterPro" id="IPR012340">
    <property type="entry name" value="NA-bd_OB-fold"/>
</dbReference>
<dbReference type="GO" id="GO:0004386">
    <property type="term" value="F:helicase activity"/>
    <property type="evidence" value="ECO:0007669"/>
    <property type="project" value="UniProtKB-KW"/>
</dbReference>
<evidence type="ECO:0000256" key="10">
    <source>
        <dbReference type="SAM" id="MobiDB-lite"/>
    </source>
</evidence>
<evidence type="ECO:0000256" key="5">
    <source>
        <dbReference type="ARBA" id="ARBA00022771"/>
    </source>
</evidence>
<dbReference type="AlphaFoldDB" id="A0A8H4J5Z9"/>
<dbReference type="InterPro" id="IPR004591">
    <property type="entry name" value="Rfa1"/>
</dbReference>
<dbReference type="SUPFAM" id="SSF50249">
    <property type="entry name" value="Nucleic acid-binding proteins"/>
    <property type="match status" value="4"/>
</dbReference>
<evidence type="ECO:0000259" key="14">
    <source>
        <dbReference type="Pfam" id="PF16900"/>
    </source>
</evidence>
<dbReference type="InterPro" id="IPR007199">
    <property type="entry name" value="Rep_factor-A_N"/>
</dbReference>
<evidence type="ECO:0000256" key="9">
    <source>
        <dbReference type="RuleBase" id="RU364130"/>
    </source>
</evidence>
<dbReference type="GO" id="GO:0006281">
    <property type="term" value="P:DNA repair"/>
    <property type="evidence" value="ECO:0007669"/>
    <property type="project" value="InterPro"/>
</dbReference>
<dbReference type="InterPro" id="IPR003871">
    <property type="entry name" value="RFA1B/D_OB_1st"/>
</dbReference>
<dbReference type="Pfam" id="PF04057">
    <property type="entry name" value="Rep-A_N"/>
    <property type="match status" value="1"/>
</dbReference>
<dbReference type="FunFam" id="2.40.50.140:FF:000090">
    <property type="entry name" value="Replication protein A subunit"/>
    <property type="match status" value="1"/>
</dbReference>
<organism evidence="15 16">
    <name type="scientific">Botryosphaeria dothidea</name>
    <dbReference type="NCBI Taxonomy" id="55169"/>
    <lineage>
        <taxon>Eukaryota</taxon>
        <taxon>Fungi</taxon>
        <taxon>Dikarya</taxon>
        <taxon>Ascomycota</taxon>
        <taxon>Pezizomycotina</taxon>
        <taxon>Dothideomycetes</taxon>
        <taxon>Dothideomycetes incertae sedis</taxon>
        <taxon>Botryosphaeriales</taxon>
        <taxon>Botryosphaeriaceae</taxon>
        <taxon>Botryosphaeria</taxon>
    </lineage>
</organism>
<dbReference type="CDD" id="cd04474">
    <property type="entry name" value="RPA1_DBD_A"/>
    <property type="match status" value="1"/>
</dbReference>
<dbReference type="CDD" id="cd04477">
    <property type="entry name" value="RPA1N"/>
    <property type="match status" value="1"/>
</dbReference>